<dbReference type="Proteomes" id="UP000183995">
    <property type="component" value="Unassembled WGS sequence"/>
</dbReference>
<keyword evidence="3" id="KW-1185">Reference proteome</keyword>
<dbReference type="AlphaFoldDB" id="A0A1M5YT74"/>
<dbReference type="InterPro" id="IPR006683">
    <property type="entry name" value="Thioestr_dom"/>
</dbReference>
<name>A0A1M5YT74_9FIRM</name>
<proteinExistence type="predicted"/>
<sequence>MEYLTSQESMENTFRGFCEKLPEERNGRINALCRPQFMDCDLENKTLRLRYEVQDWMLNVADILHGGVLATMFDLTMGLLSVYFSGGTMTPTTNMQISFLRPIPAGEALIVKAACDMSGRTLCAVRAEALPASKPDKPSATAAATFFTGGNAAKVMKTD</sequence>
<dbReference type="SUPFAM" id="SSF54637">
    <property type="entry name" value="Thioesterase/thiol ester dehydrase-isomerase"/>
    <property type="match status" value="1"/>
</dbReference>
<accession>A0A1M5YT74</accession>
<dbReference type="Gene3D" id="3.10.129.10">
    <property type="entry name" value="Hotdog Thioesterase"/>
    <property type="match status" value="1"/>
</dbReference>
<dbReference type="STRING" id="1123282.SAMN02745823_02834"/>
<dbReference type="EMBL" id="FQXV01000010">
    <property type="protein sequence ID" value="SHI15169.1"/>
    <property type="molecule type" value="Genomic_DNA"/>
</dbReference>
<organism evidence="2 3">
    <name type="scientific">Sporobacter termitidis DSM 10068</name>
    <dbReference type="NCBI Taxonomy" id="1123282"/>
    <lineage>
        <taxon>Bacteria</taxon>
        <taxon>Bacillati</taxon>
        <taxon>Bacillota</taxon>
        <taxon>Clostridia</taxon>
        <taxon>Eubacteriales</taxon>
        <taxon>Oscillospiraceae</taxon>
        <taxon>Sporobacter</taxon>
    </lineage>
</organism>
<gene>
    <name evidence="2" type="ORF">SAMN02745823_02834</name>
</gene>
<dbReference type="Pfam" id="PF03061">
    <property type="entry name" value="4HBT"/>
    <property type="match status" value="1"/>
</dbReference>
<dbReference type="OrthoDB" id="328435at2"/>
<dbReference type="RefSeq" id="WP_073080231.1">
    <property type="nucleotide sequence ID" value="NZ_FQXV01000010.1"/>
</dbReference>
<evidence type="ECO:0000313" key="3">
    <source>
        <dbReference type="Proteomes" id="UP000183995"/>
    </source>
</evidence>
<reference evidence="2 3" key="1">
    <citation type="submission" date="2016-11" db="EMBL/GenBank/DDBJ databases">
        <authorList>
            <person name="Jaros S."/>
            <person name="Januszkiewicz K."/>
            <person name="Wedrychowicz H."/>
        </authorList>
    </citation>
    <scope>NUCLEOTIDE SEQUENCE [LARGE SCALE GENOMIC DNA]</scope>
    <source>
        <strain evidence="2 3">DSM 10068</strain>
    </source>
</reference>
<protein>
    <submittedName>
        <fullName evidence="2">Uncharacterized domain 1-containing protein</fullName>
    </submittedName>
</protein>
<dbReference type="InterPro" id="IPR029069">
    <property type="entry name" value="HotDog_dom_sf"/>
</dbReference>
<dbReference type="CDD" id="cd03443">
    <property type="entry name" value="PaaI_thioesterase"/>
    <property type="match status" value="1"/>
</dbReference>
<feature type="domain" description="Thioesterase" evidence="1">
    <location>
        <begin position="63"/>
        <end position="129"/>
    </location>
</feature>
<evidence type="ECO:0000259" key="1">
    <source>
        <dbReference type="Pfam" id="PF03061"/>
    </source>
</evidence>
<evidence type="ECO:0000313" key="2">
    <source>
        <dbReference type="EMBL" id="SHI15169.1"/>
    </source>
</evidence>